<dbReference type="Gene3D" id="3.40.50.10890">
    <property type="match status" value="1"/>
</dbReference>
<keyword evidence="5" id="KW-1185">Reference proteome</keyword>
<dbReference type="EMBL" id="BAAAPK010000001">
    <property type="protein sequence ID" value="GAA1677371.1"/>
    <property type="molecule type" value="Genomic_DNA"/>
</dbReference>
<comment type="caution">
    <text evidence="4">The sequence shown here is derived from an EMBL/GenBank/DDBJ whole genome shotgun (WGS) entry which is preliminary data.</text>
</comment>
<dbReference type="InterPro" id="IPR050698">
    <property type="entry name" value="MBL"/>
</dbReference>
<keyword evidence="1" id="KW-0378">Hydrolase</keyword>
<dbReference type="InterPro" id="IPR022712">
    <property type="entry name" value="Beta_Casp"/>
</dbReference>
<dbReference type="SMART" id="SM00849">
    <property type="entry name" value="Lactamase_B"/>
    <property type="match status" value="1"/>
</dbReference>
<evidence type="ECO:0000313" key="4">
    <source>
        <dbReference type="EMBL" id="GAA1677371.1"/>
    </source>
</evidence>
<dbReference type="InterPro" id="IPR001279">
    <property type="entry name" value="Metallo-B-lactamas"/>
</dbReference>
<evidence type="ECO:0000259" key="2">
    <source>
        <dbReference type="SMART" id="SM00849"/>
    </source>
</evidence>
<reference evidence="5" key="1">
    <citation type="journal article" date="2019" name="Int. J. Syst. Evol. Microbiol.">
        <title>The Global Catalogue of Microorganisms (GCM) 10K type strain sequencing project: providing services to taxonomists for standard genome sequencing and annotation.</title>
        <authorList>
            <consortium name="The Broad Institute Genomics Platform"/>
            <consortium name="The Broad Institute Genome Sequencing Center for Infectious Disease"/>
            <person name="Wu L."/>
            <person name="Ma J."/>
        </authorList>
    </citation>
    <scope>NUCLEOTIDE SEQUENCE [LARGE SCALE GENOMIC DNA]</scope>
    <source>
        <strain evidence="5">JCM 15575</strain>
    </source>
</reference>
<name>A0ABP4SWB4_9MICO</name>
<dbReference type="Pfam" id="PF12706">
    <property type="entry name" value="Lactamase_B_2"/>
    <property type="match status" value="1"/>
</dbReference>
<dbReference type="PANTHER" id="PTHR11203:SF37">
    <property type="entry name" value="INTEGRATOR COMPLEX SUBUNIT 11"/>
    <property type="match status" value="1"/>
</dbReference>
<dbReference type="InterPro" id="IPR011108">
    <property type="entry name" value="RMMBL"/>
</dbReference>
<dbReference type="CDD" id="cd16295">
    <property type="entry name" value="TTHA0252-CPSF-like_MBL-fold"/>
    <property type="match status" value="1"/>
</dbReference>
<dbReference type="InterPro" id="IPR036866">
    <property type="entry name" value="RibonucZ/Hydroxyglut_hydro"/>
</dbReference>
<accession>A0ABP4SWB4</accession>
<dbReference type="SUPFAM" id="SSF56281">
    <property type="entry name" value="Metallo-hydrolase/oxidoreductase"/>
    <property type="match status" value="1"/>
</dbReference>
<evidence type="ECO:0000259" key="3">
    <source>
        <dbReference type="SMART" id="SM01027"/>
    </source>
</evidence>
<feature type="domain" description="Beta-Casp" evidence="3">
    <location>
        <begin position="255"/>
        <end position="374"/>
    </location>
</feature>
<evidence type="ECO:0000313" key="5">
    <source>
        <dbReference type="Proteomes" id="UP001500596"/>
    </source>
</evidence>
<dbReference type="PANTHER" id="PTHR11203">
    <property type="entry name" value="CLEAVAGE AND POLYADENYLATION SPECIFICITY FACTOR FAMILY MEMBER"/>
    <property type="match status" value="1"/>
</dbReference>
<protein>
    <submittedName>
        <fullName evidence="4">MBL fold metallo-hydrolase</fullName>
    </submittedName>
</protein>
<sequence>MSTTGTLQFLGAADTVTGSRYLIEHGSTRVLVDCGLFQGLKVLRERNRAPFPVPPASIDAVVVTHAHLDHTGYLPALVRDGFRGRIHATPATAELLGVLLPDSAHLLEEEARHAASHHWSSHAHPEPLYTTADAEHALDLVHPVDFGRPTRVADGVEVTFTPAGHILGAAGVHAVVGAGAARTSIHFSGDLGRAADPVMRGPAPLEPCDVLVVESTYGDRAHAAVDAADVLADVIARTTRKGGVVMIPAFAVGRTESVLLQLAELRQAGRLADVPIFLNSPMAIEVAGIYHRHPDEHRLGAAEIDRMYGLATPVRTVDESKLLNLRGGPMVIVSASGMLTGGRILHHLSAYADDPRNAIVLTGYQAAGTRGAALLNGAQTLRIFGRDVPIRAEVVRLDSLSAHADADELMDWMRRVPVPPASVYVTHGEPSAADTLRRRIKQELHWSARVPEPFERVGLVTSPRVTNS</sequence>
<proteinExistence type="predicted"/>
<gene>
    <name evidence="4" type="ORF">GCM10009807_21640</name>
</gene>
<organism evidence="4 5">
    <name type="scientific">Microbacterium lacus</name>
    <dbReference type="NCBI Taxonomy" id="415217"/>
    <lineage>
        <taxon>Bacteria</taxon>
        <taxon>Bacillati</taxon>
        <taxon>Actinomycetota</taxon>
        <taxon>Actinomycetes</taxon>
        <taxon>Micrococcales</taxon>
        <taxon>Microbacteriaceae</taxon>
        <taxon>Microbacterium</taxon>
    </lineage>
</organism>
<dbReference type="Pfam" id="PF10996">
    <property type="entry name" value="Beta-Casp"/>
    <property type="match status" value="1"/>
</dbReference>
<dbReference type="SMART" id="SM01027">
    <property type="entry name" value="Beta-Casp"/>
    <property type="match status" value="1"/>
</dbReference>
<feature type="domain" description="Metallo-beta-lactamase" evidence="2">
    <location>
        <begin position="17"/>
        <end position="250"/>
    </location>
</feature>
<dbReference type="Proteomes" id="UP001500596">
    <property type="component" value="Unassembled WGS sequence"/>
</dbReference>
<dbReference type="Gene3D" id="3.60.15.10">
    <property type="entry name" value="Ribonuclease Z/Hydroxyacylglutathione hydrolase-like"/>
    <property type="match status" value="1"/>
</dbReference>
<dbReference type="RefSeq" id="WP_344054432.1">
    <property type="nucleotide sequence ID" value="NZ_BAAAPK010000001.1"/>
</dbReference>
<dbReference type="Pfam" id="PF07521">
    <property type="entry name" value="RMMBL"/>
    <property type="match status" value="1"/>
</dbReference>
<evidence type="ECO:0000256" key="1">
    <source>
        <dbReference type="ARBA" id="ARBA00022801"/>
    </source>
</evidence>